<dbReference type="PROSITE" id="PS00092">
    <property type="entry name" value="N6_MTASE"/>
    <property type="match status" value="1"/>
</dbReference>
<dbReference type="GO" id="GO:0032259">
    <property type="term" value="P:methylation"/>
    <property type="evidence" value="ECO:0007669"/>
    <property type="project" value="InterPro"/>
</dbReference>
<dbReference type="InterPro" id="IPR007757">
    <property type="entry name" value="MT-A70-like"/>
</dbReference>
<name>A0A914Y0R6_9BILA</name>
<dbReference type="SUPFAM" id="SSF53335">
    <property type="entry name" value="S-adenosyl-L-methionine-dependent methyltransferases"/>
    <property type="match status" value="1"/>
</dbReference>
<dbReference type="GO" id="GO:0003676">
    <property type="term" value="F:nucleic acid binding"/>
    <property type="evidence" value="ECO:0007669"/>
    <property type="project" value="InterPro"/>
</dbReference>
<dbReference type="AlphaFoldDB" id="A0A914Y0R6"/>
<proteinExistence type="inferred from homology"/>
<dbReference type="InterPro" id="IPR029063">
    <property type="entry name" value="SAM-dependent_MTases_sf"/>
</dbReference>
<evidence type="ECO:0000313" key="2">
    <source>
        <dbReference type="Proteomes" id="UP000887577"/>
    </source>
</evidence>
<evidence type="ECO:0000256" key="1">
    <source>
        <dbReference type="PROSITE-ProRule" id="PRU00489"/>
    </source>
</evidence>
<comment type="similarity">
    <text evidence="1">Belongs to the MT-A70-like family.</text>
</comment>
<reference evidence="3" key="1">
    <citation type="submission" date="2022-11" db="UniProtKB">
        <authorList>
            <consortium name="WormBaseParasite"/>
        </authorList>
    </citation>
    <scope>IDENTIFICATION</scope>
</reference>
<dbReference type="PROSITE" id="PS51143">
    <property type="entry name" value="MT_A70"/>
    <property type="match status" value="1"/>
</dbReference>
<dbReference type="InterPro" id="IPR002052">
    <property type="entry name" value="DNA_methylase_N6_adenine_CS"/>
</dbReference>
<keyword evidence="2" id="KW-1185">Reference proteome</keyword>
<dbReference type="Proteomes" id="UP000887577">
    <property type="component" value="Unplaced"/>
</dbReference>
<sequence>MEKLKLFKNGCNKCIRINVDNEEFVIPAEAEFCPGPVESIKHLDYDDKKFDCIIMDPPWPNKSVKRLKTYNTFQIDDLFDLPIETLCQSTETPVIIWLTNNLTVHSSIDQILETWGLQKYAVCHWLKITKTGEPIFPFGSNHKVPFESFIIAFPISEKIEEEKKFMIKNNFCFISTPNSCHSRKPPIIAILEQLIPKMKFDKSLELYGRYLCPRTTTIGFEVLKFQHCFSNFVSNDNYYK</sequence>
<accession>A0A914Y0R6</accession>
<organism evidence="2 3">
    <name type="scientific">Panagrolaimus superbus</name>
    <dbReference type="NCBI Taxonomy" id="310955"/>
    <lineage>
        <taxon>Eukaryota</taxon>
        <taxon>Metazoa</taxon>
        <taxon>Ecdysozoa</taxon>
        <taxon>Nematoda</taxon>
        <taxon>Chromadorea</taxon>
        <taxon>Rhabditida</taxon>
        <taxon>Tylenchina</taxon>
        <taxon>Panagrolaimomorpha</taxon>
        <taxon>Panagrolaimoidea</taxon>
        <taxon>Panagrolaimidae</taxon>
        <taxon>Panagrolaimus</taxon>
    </lineage>
</organism>
<dbReference type="GO" id="GO:0008168">
    <property type="term" value="F:methyltransferase activity"/>
    <property type="evidence" value="ECO:0007669"/>
    <property type="project" value="InterPro"/>
</dbReference>
<dbReference type="GO" id="GO:0005634">
    <property type="term" value="C:nucleus"/>
    <property type="evidence" value="ECO:0007669"/>
    <property type="project" value="TreeGrafter"/>
</dbReference>
<protein>
    <submittedName>
        <fullName evidence="3">Methyltransferase-like protein 4</fullName>
    </submittedName>
</protein>
<dbReference type="Pfam" id="PF05063">
    <property type="entry name" value="MT-A70"/>
    <property type="match status" value="1"/>
</dbReference>
<dbReference type="PANTHER" id="PTHR12829:SF4">
    <property type="entry name" value="N(6)-ADENINE-SPECIFIC METHYLTRANSFERASE METTL4"/>
    <property type="match status" value="1"/>
</dbReference>
<dbReference type="Gene3D" id="3.40.50.150">
    <property type="entry name" value="Vaccinia Virus protein VP39"/>
    <property type="match status" value="1"/>
</dbReference>
<evidence type="ECO:0000313" key="3">
    <source>
        <dbReference type="WBParaSite" id="PSU_v2.g13801.t1"/>
    </source>
</evidence>
<dbReference type="PANTHER" id="PTHR12829">
    <property type="entry name" value="N6-ADENOSINE-METHYLTRANSFERASE"/>
    <property type="match status" value="1"/>
</dbReference>
<dbReference type="WBParaSite" id="PSU_v2.g13801.t1">
    <property type="protein sequence ID" value="PSU_v2.g13801.t1"/>
    <property type="gene ID" value="PSU_v2.g13801"/>
</dbReference>